<accession>A0A3B0Z354</accession>
<keyword evidence="1" id="KW-0812">Transmembrane</keyword>
<evidence type="ECO:0000313" key="2">
    <source>
        <dbReference type="EMBL" id="VAW82693.1"/>
    </source>
</evidence>
<protein>
    <submittedName>
        <fullName evidence="2">Paraquat-inducible protein A</fullName>
    </submittedName>
</protein>
<dbReference type="EMBL" id="UOFK01000328">
    <property type="protein sequence ID" value="VAW82693.1"/>
    <property type="molecule type" value="Genomic_DNA"/>
</dbReference>
<organism evidence="2">
    <name type="scientific">hydrothermal vent metagenome</name>
    <dbReference type="NCBI Taxonomy" id="652676"/>
    <lineage>
        <taxon>unclassified sequences</taxon>
        <taxon>metagenomes</taxon>
        <taxon>ecological metagenomes</taxon>
    </lineage>
</organism>
<keyword evidence="1" id="KW-0472">Membrane</keyword>
<evidence type="ECO:0000256" key="1">
    <source>
        <dbReference type="SAM" id="Phobius"/>
    </source>
</evidence>
<name>A0A3B0Z354_9ZZZZ</name>
<reference evidence="2" key="1">
    <citation type="submission" date="2018-06" db="EMBL/GenBank/DDBJ databases">
        <authorList>
            <person name="Zhirakovskaya E."/>
        </authorList>
    </citation>
    <scope>NUCLEOTIDE SEQUENCE</scope>
</reference>
<sequence>MSSLESPTTASAEMLACHECDTLHRIPELAPGATAHCHVCGAVMARNPKGGLDRTIALYSTALILLLLANIFPFLMLKMGGRQEVSTLLGASKAMYNAGMGELAVVIFLTSILAPALMMTSGLYVLLAVRFQKPLPAVRLLLSWIGHLEPWVMLDVFMLGVLVAFVKLGDIATMQTGYSLYAFITLILVFAAASSSFDAHLLWRKLETPERTP</sequence>
<feature type="transmembrane region" description="Helical" evidence="1">
    <location>
        <begin position="56"/>
        <end position="77"/>
    </location>
</feature>
<keyword evidence="1" id="KW-1133">Transmembrane helix</keyword>
<dbReference type="InterPro" id="IPR007498">
    <property type="entry name" value="PqiA-like"/>
</dbReference>
<gene>
    <name evidence="2" type="ORF">MNBD_GAMMA13-1478</name>
</gene>
<feature type="transmembrane region" description="Helical" evidence="1">
    <location>
        <begin position="103"/>
        <end position="131"/>
    </location>
</feature>
<feature type="transmembrane region" description="Helical" evidence="1">
    <location>
        <begin position="180"/>
        <end position="203"/>
    </location>
</feature>
<feature type="transmembrane region" description="Helical" evidence="1">
    <location>
        <begin position="151"/>
        <end position="168"/>
    </location>
</feature>
<dbReference type="Pfam" id="PF04403">
    <property type="entry name" value="PqiA"/>
    <property type="match status" value="1"/>
</dbReference>
<proteinExistence type="predicted"/>
<dbReference type="AlphaFoldDB" id="A0A3B0Z354"/>